<dbReference type="InterPro" id="IPR022603">
    <property type="entry name" value="DUF3152"/>
</dbReference>
<keyword evidence="4" id="KW-1185">Reference proteome</keyword>
<organism evidence="3 4">
    <name type="scientific">Rhodococcus artemisiae</name>
    <dbReference type="NCBI Taxonomy" id="714159"/>
    <lineage>
        <taxon>Bacteria</taxon>
        <taxon>Bacillati</taxon>
        <taxon>Actinomycetota</taxon>
        <taxon>Actinomycetes</taxon>
        <taxon>Mycobacteriales</taxon>
        <taxon>Nocardiaceae</taxon>
        <taxon>Rhodococcus</taxon>
    </lineage>
</organism>
<feature type="domain" description="DUF3152" evidence="2">
    <location>
        <begin position="153"/>
        <end position="358"/>
    </location>
</feature>
<sequence length="361" mass="39474">MLTTVIDRGGARTTRRPHGSALSSQDSQQSQDSRLRARRSLDDSGPRSGSRQPLRAQWDPVGGDRRPPRRPRPTRDVRKQSRLGRFVARYGWRAYAVPVLAAVTVFVMWDAVQGDATSAVADGEDTTRAVDDAIVEAPIADGNFPADLESGVLPDGGSFTESGAGTWRVLPGSTEQAGFGERQVFTYTVEIEDGVDTTAYGGDAAFARMVDETLADPRSWTADRAFAFRRVDSEVPDFRVSLTSQMSIRQFCGFDIELEGSCFNPGVERVLVNEPRWVRGAVAFHGDIGSYRQYLVNHEVGHAVGYPDHEGCTTDSGLAPIMMQQTYGTANDDIARLDPEGLVPADGKVCRYNPWPFPRGA</sequence>
<dbReference type="Pfam" id="PF11350">
    <property type="entry name" value="DUF3152"/>
    <property type="match status" value="1"/>
</dbReference>
<accession>A0ABU7L9L3</accession>
<evidence type="ECO:0000313" key="3">
    <source>
        <dbReference type="EMBL" id="MEE2057567.1"/>
    </source>
</evidence>
<protein>
    <submittedName>
        <fullName evidence="3">DUF3152 domain-containing protein</fullName>
    </submittedName>
</protein>
<feature type="compositionally biased region" description="Low complexity" evidence="1">
    <location>
        <begin position="20"/>
        <end position="32"/>
    </location>
</feature>
<comment type="caution">
    <text evidence="3">The sequence shown here is derived from an EMBL/GenBank/DDBJ whole genome shotgun (WGS) entry which is preliminary data.</text>
</comment>
<dbReference type="Proteomes" id="UP001336020">
    <property type="component" value="Unassembled WGS sequence"/>
</dbReference>
<name>A0ABU7L9L3_9NOCA</name>
<proteinExistence type="predicted"/>
<feature type="compositionally biased region" description="Basic and acidic residues" evidence="1">
    <location>
        <begin position="33"/>
        <end position="45"/>
    </location>
</feature>
<gene>
    <name evidence="3" type="ORF">Q7514_08500</name>
</gene>
<dbReference type="SUPFAM" id="SSF55486">
    <property type="entry name" value="Metalloproteases ('zincins'), catalytic domain"/>
    <property type="match status" value="1"/>
</dbReference>
<feature type="region of interest" description="Disordered" evidence="1">
    <location>
        <begin position="1"/>
        <end position="79"/>
    </location>
</feature>
<evidence type="ECO:0000313" key="4">
    <source>
        <dbReference type="Proteomes" id="UP001336020"/>
    </source>
</evidence>
<reference evidence="3 4" key="1">
    <citation type="submission" date="2023-07" db="EMBL/GenBank/DDBJ databases">
        <authorList>
            <person name="Girao M."/>
            <person name="Carvalho M.F."/>
        </authorList>
    </citation>
    <scope>NUCLEOTIDE SEQUENCE [LARGE SCALE GENOMIC DNA]</scope>
    <source>
        <strain evidence="3 4">YIM65754</strain>
    </source>
</reference>
<evidence type="ECO:0000259" key="2">
    <source>
        <dbReference type="Pfam" id="PF11350"/>
    </source>
</evidence>
<evidence type="ECO:0000256" key="1">
    <source>
        <dbReference type="SAM" id="MobiDB-lite"/>
    </source>
</evidence>
<dbReference type="EMBL" id="JAUTXY010000003">
    <property type="protein sequence ID" value="MEE2057567.1"/>
    <property type="molecule type" value="Genomic_DNA"/>
</dbReference>